<name>A0ABQ3GD73_9BURK</name>
<comment type="caution">
    <text evidence="1">The sequence shown here is derived from an EMBL/GenBank/DDBJ whole genome shotgun (WGS) entry which is preliminary data.</text>
</comment>
<dbReference type="Proteomes" id="UP000626210">
    <property type="component" value="Unassembled WGS sequence"/>
</dbReference>
<reference evidence="2" key="1">
    <citation type="journal article" date="2019" name="Int. J. Syst. Evol. Microbiol.">
        <title>The Global Catalogue of Microorganisms (GCM) 10K type strain sequencing project: providing services to taxonomists for standard genome sequencing and annotation.</title>
        <authorList>
            <consortium name="The Broad Institute Genomics Platform"/>
            <consortium name="The Broad Institute Genome Sequencing Center for Infectious Disease"/>
            <person name="Wu L."/>
            <person name="Ma J."/>
        </authorList>
    </citation>
    <scope>NUCLEOTIDE SEQUENCE [LARGE SCALE GENOMIC DNA]</scope>
    <source>
        <strain evidence="2">KCTC 23314</strain>
    </source>
</reference>
<dbReference type="EMBL" id="BMYK01000039">
    <property type="protein sequence ID" value="GHD02313.1"/>
    <property type="molecule type" value="Genomic_DNA"/>
</dbReference>
<accession>A0ABQ3GD73</accession>
<evidence type="ECO:0000313" key="2">
    <source>
        <dbReference type="Proteomes" id="UP000626210"/>
    </source>
</evidence>
<dbReference type="RefSeq" id="WP_189690667.1">
    <property type="nucleotide sequence ID" value="NZ_BMYK01000039.1"/>
</dbReference>
<organism evidence="1 2">
    <name type="scientific">Pseudorhodoferax aquiterrae</name>
    <dbReference type="NCBI Taxonomy" id="747304"/>
    <lineage>
        <taxon>Bacteria</taxon>
        <taxon>Pseudomonadati</taxon>
        <taxon>Pseudomonadota</taxon>
        <taxon>Betaproteobacteria</taxon>
        <taxon>Burkholderiales</taxon>
        <taxon>Comamonadaceae</taxon>
    </lineage>
</organism>
<proteinExistence type="predicted"/>
<keyword evidence="2" id="KW-1185">Reference proteome</keyword>
<evidence type="ECO:0000313" key="1">
    <source>
        <dbReference type="EMBL" id="GHD02313.1"/>
    </source>
</evidence>
<gene>
    <name evidence="1" type="ORF">GCM10007320_61450</name>
</gene>
<sequence>MKIDEEIALELALALHAAEGGPPGPALSAFSAGMALGVLAKHIADLHKRIEQMEAEQPGGRPC</sequence>
<protein>
    <submittedName>
        <fullName evidence="1">Uncharacterized protein</fullName>
    </submittedName>
</protein>